<comment type="caution">
    <text evidence="2">The sequence shown here is derived from an EMBL/GenBank/DDBJ whole genome shotgun (WGS) entry which is preliminary data.</text>
</comment>
<keyword evidence="1" id="KW-0472">Membrane</keyword>
<accession>A0A0W8EZH4</accession>
<dbReference type="PANTHER" id="PTHR35337">
    <property type="entry name" value="SLR1478 PROTEIN"/>
    <property type="match status" value="1"/>
</dbReference>
<gene>
    <name evidence="2" type="ORF">ASZ90_016317</name>
</gene>
<keyword evidence="1" id="KW-0812">Transmembrane</keyword>
<evidence type="ECO:0008006" key="3">
    <source>
        <dbReference type="Google" id="ProtNLM"/>
    </source>
</evidence>
<sequence length="186" mass="19356">MSDFRRWLVATSVLFALSLALGVGATVQDPATGQQVLDLFREAFSGDLLGSPPAVLALTLFFNNLQACLIMFLGGASFGLLTAFVIMTNGVVIGSIVELIRQQQGALFIAAALVPHGIFEIPAFIIAGTLGFLLAGALWAEWQGQGDAAAEAVRLGRTFLLVVLPLVTLAAVTEAFITPGIIAGVA</sequence>
<dbReference type="InterPro" id="IPR002798">
    <property type="entry name" value="SpoIIM-like"/>
</dbReference>
<feature type="transmembrane region" description="Helical" evidence="1">
    <location>
        <begin position="106"/>
        <end position="139"/>
    </location>
</feature>
<evidence type="ECO:0000256" key="1">
    <source>
        <dbReference type="SAM" id="Phobius"/>
    </source>
</evidence>
<dbReference type="EMBL" id="LNQE01001708">
    <property type="protein sequence ID" value="KUG14042.1"/>
    <property type="molecule type" value="Genomic_DNA"/>
</dbReference>
<feature type="transmembrane region" description="Helical" evidence="1">
    <location>
        <begin position="69"/>
        <end position="94"/>
    </location>
</feature>
<protein>
    <recommendedName>
        <fullName evidence="3">Stage II sporulation protein M</fullName>
    </recommendedName>
</protein>
<organism evidence="2">
    <name type="scientific">hydrocarbon metagenome</name>
    <dbReference type="NCBI Taxonomy" id="938273"/>
    <lineage>
        <taxon>unclassified sequences</taxon>
        <taxon>metagenomes</taxon>
        <taxon>ecological metagenomes</taxon>
    </lineage>
</organism>
<keyword evidence="1" id="KW-1133">Transmembrane helix</keyword>
<dbReference type="PANTHER" id="PTHR35337:SF1">
    <property type="entry name" value="SLR1478 PROTEIN"/>
    <property type="match status" value="1"/>
</dbReference>
<name>A0A0W8EZH4_9ZZZZ</name>
<proteinExistence type="predicted"/>
<dbReference type="AlphaFoldDB" id="A0A0W8EZH4"/>
<dbReference type="Pfam" id="PF01944">
    <property type="entry name" value="SpoIIM"/>
    <property type="match status" value="1"/>
</dbReference>
<reference evidence="2" key="1">
    <citation type="journal article" date="2015" name="Proc. Natl. Acad. Sci. U.S.A.">
        <title>Networks of energetic and metabolic interactions define dynamics in microbial communities.</title>
        <authorList>
            <person name="Embree M."/>
            <person name="Liu J.K."/>
            <person name="Al-Bassam M.M."/>
            <person name="Zengler K."/>
        </authorList>
    </citation>
    <scope>NUCLEOTIDE SEQUENCE</scope>
</reference>
<feature type="transmembrane region" description="Helical" evidence="1">
    <location>
        <begin position="159"/>
        <end position="185"/>
    </location>
</feature>
<evidence type="ECO:0000313" key="2">
    <source>
        <dbReference type="EMBL" id="KUG14042.1"/>
    </source>
</evidence>